<keyword evidence="1" id="KW-0732">Signal</keyword>
<dbReference type="Proteomes" id="UP000256838">
    <property type="component" value="Unassembled WGS sequence"/>
</dbReference>
<comment type="caution">
    <text evidence="2">The sequence shown here is derived from an EMBL/GenBank/DDBJ whole genome shotgun (WGS) entry which is preliminary data.</text>
</comment>
<dbReference type="EMBL" id="QRGA01000001">
    <property type="protein sequence ID" value="RDV00564.1"/>
    <property type="molecule type" value="Genomic_DNA"/>
</dbReference>
<reference evidence="2 3" key="1">
    <citation type="submission" date="2018-08" db="EMBL/GenBank/DDBJ databases">
        <title>Paraburkholderia sp. DHOM06 isolated from forest soil.</title>
        <authorList>
            <person name="Gao Z.-H."/>
            <person name="Qiu L.-H."/>
        </authorList>
    </citation>
    <scope>NUCLEOTIDE SEQUENCE [LARGE SCALE GENOMIC DNA]</scope>
    <source>
        <strain evidence="2 3">DHOM06</strain>
    </source>
</reference>
<accession>A0A3D8K550</accession>
<sequence>MRCLSKSALLVAGMMFVPAAHAAADADADALGLADTASATVTVPSNWRGSFELAAANYNAANQAGRVELNDTVRAASSLSYDGALFPGWRAVLSNRFDTGWRDANGKYNAVDTLKQAYISWQPTQSTIVDAGRINLREGVASGFNPTDFFKADAIRSIVSIDPASLRENRLGSVMLRGQLLWAGGSLSALVSPRLAASSSDGTFSPDFGATNRQWRYLISGTQRLFGRFSPQWLVYGGTDIPPQFGVNATALLDDATVFFVEYAGGRGKALADAPSAGNSFHSRLATGATRTFPGKVSATLEYDYDGLGANRATWNALAMDPARYGAYREAATQARELTTRNSVFSYVTWQDAFVLDLDVTLMGRYDLVDNSFFAWIEARYHWPRADFAVQWQADHGGSHSAFGAASQSNILQAIVTFYF</sequence>
<feature type="chain" id="PRO_5017729299" description="Porin" evidence="1">
    <location>
        <begin position="23"/>
        <end position="420"/>
    </location>
</feature>
<protein>
    <recommendedName>
        <fullName evidence="4">Porin</fullName>
    </recommendedName>
</protein>
<feature type="signal peptide" evidence="1">
    <location>
        <begin position="1"/>
        <end position="22"/>
    </location>
</feature>
<keyword evidence="3" id="KW-1185">Reference proteome</keyword>
<gene>
    <name evidence="2" type="ORF">DWV00_01965</name>
</gene>
<evidence type="ECO:0008006" key="4">
    <source>
        <dbReference type="Google" id="ProtNLM"/>
    </source>
</evidence>
<proteinExistence type="predicted"/>
<name>A0A3D8K550_9BURK</name>
<organism evidence="2 3">
    <name type="scientific">Trinickia dinghuensis</name>
    <dbReference type="NCBI Taxonomy" id="2291023"/>
    <lineage>
        <taxon>Bacteria</taxon>
        <taxon>Pseudomonadati</taxon>
        <taxon>Pseudomonadota</taxon>
        <taxon>Betaproteobacteria</taxon>
        <taxon>Burkholderiales</taxon>
        <taxon>Burkholderiaceae</taxon>
        <taxon>Trinickia</taxon>
    </lineage>
</organism>
<dbReference type="OrthoDB" id="6495687at2"/>
<evidence type="ECO:0000256" key="1">
    <source>
        <dbReference type="SAM" id="SignalP"/>
    </source>
</evidence>
<dbReference type="AlphaFoldDB" id="A0A3D8K550"/>
<evidence type="ECO:0000313" key="2">
    <source>
        <dbReference type="EMBL" id="RDV00564.1"/>
    </source>
</evidence>
<evidence type="ECO:0000313" key="3">
    <source>
        <dbReference type="Proteomes" id="UP000256838"/>
    </source>
</evidence>